<dbReference type="EMBL" id="MHVJ01000013">
    <property type="protein sequence ID" value="OHA91179.1"/>
    <property type="molecule type" value="Genomic_DNA"/>
</dbReference>
<gene>
    <name evidence="1" type="ORF">A2758_01745</name>
</gene>
<evidence type="ECO:0000313" key="2">
    <source>
        <dbReference type="Proteomes" id="UP000178612"/>
    </source>
</evidence>
<name>A0A1G2T2Z4_9BACT</name>
<comment type="caution">
    <text evidence="1">The sequence shown here is derived from an EMBL/GenBank/DDBJ whole genome shotgun (WGS) entry which is preliminary data.</text>
</comment>
<proteinExistence type="predicted"/>
<dbReference type="AlphaFoldDB" id="A0A1G2T2Z4"/>
<sequence>MRPDRDEAFKLRLTGRSYNEISKLLKIPKSTLSSWFTGLELSKVARERIRDRVNKTAIAALIKRNHSQTHIAQKKARNIRDVAKSEVCNIENRDLFMIGIALYWAEGYKRPIMENGKVKTYHPVTLSNSDPGLVKIFVRFLREVCNVPEEKITAEIRVYEHHSKSYLLDFWSKITGIPFSRLRTIKNGISISSQRIRPYNILPYGTIQIRFNSTELYHKIMGWIEGLSV</sequence>
<organism evidence="1 2">
    <name type="scientific">Candidatus Zambryskibacteria bacterium RIFCSPHIGHO2_01_FULL_49_18</name>
    <dbReference type="NCBI Taxonomy" id="1802740"/>
    <lineage>
        <taxon>Bacteria</taxon>
        <taxon>Candidatus Zambryskiibacteriota</taxon>
    </lineage>
</organism>
<dbReference type="Proteomes" id="UP000178612">
    <property type="component" value="Unassembled WGS sequence"/>
</dbReference>
<accession>A0A1G2T2Z4</accession>
<evidence type="ECO:0000313" key="1">
    <source>
        <dbReference type="EMBL" id="OHA91179.1"/>
    </source>
</evidence>
<protein>
    <submittedName>
        <fullName evidence="1">Uncharacterized protein</fullName>
    </submittedName>
</protein>
<reference evidence="1 2" key="1">
    <citation type="journal article" date="2016" name="Nat. Commun.">
        <title>Thousands of microbial genomes shed light on interconnected biogeochemical processes in an aquifer system.</title>
        <authorList>
            <person name="Anantharaman K."/>
            <person name="Brown C.T."/>
            <person name="Hug L.A."/>
            <person name="Sharon I."/>
            <person name="Castelle C.J."/>
            <person name="Probst A.J."/>
            <person name="Thomas B.C."/>
            <person name="Singh A."/>
            <person name="Wilkins M.J."/>
            <person name="Karaoz U."/>
            <person name="Brodie E.L."/>
            <person name="Williams K.H."/>
            <person name="Hubbard S.S."/>
            <person name="Banfield J.F."/>
        </authorList>
    </citation>
    <scope>NUCLEOTIDE SEQUENCE [LARGE SCALE GENOMIC DNA]</scope>
</reference>